<dbReference type="SUPFAM" id="SSF49265">
    <property type="entry name" value="Fibronectin type III"/>
    <property type="match status" value="1"/>
</dbReference>
<dbReference type="CDD" id="cd00063">
    <property type="entry name" value="FN3"/>
    <property type="match status" value="1"/>
</dbReference>
<feature type="non-terminal residue" evidence="2">
    <location>
        <position position="1"/>
    </location>
</feature>
<dbReference type="EMBL" id="CAJNOQ010023778">
    <property type="protein sequence ID" value="CAF1519828.1"/>
    <property type="molecule type" value="Genomic_DNA"/>
</dbReference>
<dbReference type="Proteomes" id="UP000663829">
    <property type="component" value="Unassembled WGS sequence"/>
</dbReference>
<evidence type="ECO:0000259" key="1">
    <source>
        <dbReference type="Pfam" id="PF00041"/>
    </source>
</evidence>
<comment type="caution">
    <text evidence="2">The sequence shown here is derived from an EMBL/GenBank/DDBJ whole genome shotgun (WGS) entry which is preliminary data.</text>
</comment>
<dbReference type="EMBL" id="CAJOBC010089336">
    <property type="protein sequence ID" value="CAF4379403.1"/>
    <property type="molecule type" value="Genomic_DNA"/>
</dbReference>
<proteinExistence type="predicted"/>
<gene>
    <name evidence="2" type="ORF">GPM918_LOCUS37503</name>
    <name evidence="3" type="ORF">SRO942_LOCUS38273</name>
</gene>
<dbReference type="OrthoDB" id="8954335at2759"/>
<name>A0A815URQ5_9BILA</name>
<dbReference type="Proteomes" id="UP000681722">
    <property type="component" value="Unassembled WGS sequence"/>
</dbReference>
<sequence>VIDSIRTNIRLFLEYAKANSNKQNIKFVVEWTQLSTTEDPTESSVISNLAPETTYRFKIQAITLAGDTAESDLITQEDEDESGLAVSQSKRQAKWISAYTLHCQPQGSVSYRLTVIDTPGFGDVGGLNDFG</sequence>
<evidence type="ECO:0000313" key="4">
    <source>
        <dbReference type="Proteomes" id="UP000663829"/>
    </source>
</evidence>
<dbReference type="InterPro" id="IPR013783">
    <property type="entry name" value="Ig-like_fold"/>
</dbReference>
<evidence type="ECO:0000313" key="2">
    <source>
        <dbReference type="EMBL" id="CAF1519828.1"/>
    </source>
</evidence>
<keyword evidence="4" id="KW-1185">Reference proteome</keyword>
<dbReference type="Gene3D" id="2.60.40.10">
    <property type="entry name" value="Immunoglobulins"/>
    <property type="match status" value="1"/>
</dbReference>
<dbReference type="InterPro" id="IPR036116">
    <property type="entry name" value="FN3_sf"/>
</dbReference>
<accession>A0A815URQ5</accession>
<dbReference type="AlphaFoldDB" id="A0A815URQ5"/>
<evidence type="ECO:0000313" key="3">
    <source>
        <dbReference type="EMBL" id="CAF4379403.1"/>
    </source>
</evidence>
<feature type="domain" description="Fibronectin type-III" evidence="1">
    <location>
        <begin position="21"/>
        <end position="75"/>
    </location>
</feature>
<reference evidence="2" key="1">
    <citation type="submission" date="2021-02" db="EMBL/GenBank/DDBJ databases">
        <authorList>
            <person name="Nowell W R."/>
        </authorList>
    </citation>
    <scope>NUCLEOTIDE SEQUENCE</scope>
</reference>
<protein>
    <recommendedName>
        <fullName evidence="1">Fibronectin type-III domain-containing protein</fullName>
    </recommendedName>
</protein>
<organism evidence="2 4">
    <name type="scientific">Didymodactylos carnosus</name>
    <dbReference type="NCBI Taxonomy" id="1234261"/>
    <lineage>
        <taxon>Eukaryota</taxon>
        <taxon>Metazoa</taxon>
        <taxon>Spiralia</taxon>
        <taxon>Gnathifera</taxon>
        <taxon>Rotifera</taxon>
        <taxon>Eurotatoria</taxon>
        <taxon>Bdelloidea</taxon>
        <taxon>Philodinida</taxon>
        <taxon>Philodinidae</taxon>
        <taxon>Didymodactylos</taxon>
    </lineage>
</organism>
<dbReference type="InterPro" id="IPR003961">
    <property type="entry name" value="FN3_dom"/>
</dbReference>
<dbReference type="Pfam" id="PF00041">
    <property type="entry name" value="fn3"/>
    <property type="match status" value="1"/>
</dbReference>